<keyword evidence="3" id="KW-1185">Reference proteome</keyword>
<dbReference type="SUPFAM" id="SSF52980">
    <property type="entry name" value="Restriction endonuclease-like"/>
    <property type="match status" value="1"/>
</dbReference>
<evidence type="ECO:0000313" key="2">
    <source>
        <dbReference type="EMBL" id="MFC4352994.1"/>
    </source>
</evidence>
<dbReference type="Proteomes" id="UP001595799">
    <property type="component" value="Unassembled WGS sequence"/>
</dbReference>
<dbReference type="RefSeq" id="WP_382423370.1">
    <property type="nucleotide sequence ID" value="NZ_JBHSCW010000010.1"/>
</dbReference>
<dbReference type="EC" id="3.1.21.-" evidence="2"/>
<name>A0ABV8UPH8_9PROT</name>
<dbReference type="GO" id="GO:0016787">
    <property type="term" value="F:hydrolase activity"/>
    <property type="evidence" value="ECO:0007669"/>
    <property type="project" value="UniProtKB-KW"/>
</dbReference>
<dbReference type="InterPro" id="IPR052906">
    <property type="entry name" value="Type_IV_Methyl-Rstrct_Enzyme"/>
</dbReference>
<dbReference type="EMBL" id="JBHSCW010000010">
    <property type="protein sequence ID" value="MFC4352994.1"/>
    <property type="molecule type" value="Genomic_DNA"/>
</dbReference>
<evidence type="ECO:0000313" key="3">
    <source>
        <dbReference type="Proteomes" id="UP001595799"/>
    </source>
</evidence>
<dbReference type="Pfam" id="PF04471">
    <property type="entry name" value="Mrr_cat"/>
    <property type="match status" value="1"/>
</dbReference>
<reference evidence="3" key="1">
    <citation type="journal article" date="2019" name="Int. J. Syst. Evol. Microbiol.">
        <title>The Global Catalogue of Microorganisms (GCM) 10K type strain sequencing project: providing services to taxonomists for standard genome sequencing and annotation.</title>
        <authorList>
            <consortium name="The Broad Institute Genomics Platform"/>
            <consortium name="The Broad Institute Genome Sequencing Center for Infectious Disease"/>
            <person name="Wu L."/>
            <person name="Ma J."/>
        </authorList>
    </citation>
    <scope>NUCLEOTIDE SEQUENCE [LARGE SCALE GENOMIC DNA]</scope>
    <source>
        <strain evidence="3">CECT 8472</strain>
    </source>
</reference>
<keyword evidence="2" id="KW-0255">Endonuclease</keyword>
<gene>
    <name evidence="2" type="ORF">ACFOW6_15695</name>
</gene>
<sequence>MAQKAYILRMYPGGVDRLNDALEENQLMLGWSKAAGLIDQSLEWTEFREIVRRIYDPDAQNMRWAGNAAGHLWRFIREMGEGDLVVVPYGSEFYVAKVTGDAEHRKDKVEEDMAFRRPVEWLNDKKPIPRKHAKAALLSRMKAQGSCTGATDLVEQVEECLRIAKEGGKPSFEEDLRKKLTEKTLEEMRTGRMEDYGFERLVANVLRTSGASQPAIVSRSNDEGVDIYATFLVAGVFQQVVGVQVKHYKPDPPIGGKVVQQLINGIESGQEPVTLGMVITSGTFDDEAEEEAEKYRINNGIPIELVDGELLAKLIVENGLENLNLDTFHADL</sequence>
<keyword evidence="2" id="KW-0540">Nuclease</keyword>
<keyword evidence="2" id="KW-0378">Hydrolase</keyword>
<comment type="caution">
    <text evidence="2">The sequence shown here is derived from an EMBL/GenBank/DDBJ whole genome shotgun (WGS) entry which is preliminary data.</text>
</comment>
<evidence type="ECO:0000259" key="1">
    <source>
        <dbReference type="Pfam" id="PF04471"/>
    </source>
</evidence>
<dbReference type="GO" id="GO:0004519">
    <property type="term" value="F:endonuclease activity"/>
    <property type="evidence" value="ECO:0007669"/>
    <property type="project" value="UniProtKB-KW"/>
</dbReference>
<proteinExistence type="predicted"/>
<feature type="domain" description="Restriction endonuclease type IV Mrr" evidence="1">
    <location>
        <begin position="192"/>
        <end position="315"/>
    </location>
</feature>
<dbReference type="InterPro" id="IPR011335">
    <property type="entry name" value="Restrct_endonuc-II-like"/>
</dbReference>
<organism evidence="2 3">
    <name type="scientific">Fodinicurvata halophila</name>
    <dbReference type="NCBI Taxonomy" id="1419723"/>
    <lineage>
        <taxon>Bacteria</taxon>
        <taxon>Pseudomonadati</taxon>
        <taxon>Pseudomonadota</taxon>
        <taxon>Alphaproteobacteria</taxon>
        <taxon>Rhodospirillales</taxon>
        <taxon>Rhodovibrionaceae</taxon>
        <taxon>Fodinicurvata</taxon>
    </lineage>
</organism>
<accession>A0ABV8UPH8</accession>
<dbReference type="PANTHER" id="PTHR30015:SF7">
    <property type="entry name" value="TYPE IV METHYL-DIRECTED RESTRICTION ENZYME ECOKMRR"/>
    <property type="match status" value="1"/>
</dbReference>
<dbReference type="InterPro" id="IPR007560">
    <property type="entry name" value="Restrct_endonuc_IV_Mrr"/>
</dbReference>
<dbReference type="PANTHER" id="PTHR30015">
    <property type="entry name" value="MRR RESTRICTION SYSTEM PROTEIN"/>
    <property type="match status" value="1"/>
</dbReference>
<dbReference type="Gene3D" id="3.40.1350.10">
    <property type="match status" value="1"/>
</dbReference>
<dbReference type="InterPro" id="IPR011856">
    <property type="entry name" value="tRNA_endonuc-like_dom_sf"/>
</dbReference>
<protein>
    <submittedName>
        <fullName evidence="2">Restriction endonuclease</fullName>
        <ecNumber evidence="2">3.1.21.-</ecNumber>
    </submittedName>
</protein>